<dbReference type="STRING" id="485916.Dtox_0929"/>
<evidence type="ECO:0000259" key="7">
    <source>
        <dbReference type="Pfam" id="PF22624"/>
    </source>
</evidence>
<dbReference type="SUPFAM" id="SSF56214">
    <property type="entry name" value="4'-phosphopantetheinyl transferase"/>
    <property type="match status" value="2"/>
</dbReference>
<keyword evidence="9" id="KW-1185">Reference proteome</keyword>
<dbReference type="InterPro" id="IPR004568">
    <property type="entry name" value="Ppantetheine-prot_Trfase_dom"/>
</dbReference>
<evidence type="ECO:0000256" key="5">
    <source>
        <dbReference type="ARBA" id="ARBA00022842"/>
    </source>
</evidence>
<dbReference type="GO" id="GO:0019878">
    <property type="term" value="P:lysine biosynthetic process via aminoadipic acid"/>
    <property type="evidence" value="ECO:0007669"/>
    <property type="project" value="TreeGrafter"/>
</dbReference>
<gene>
    <name evidence="8" type="ordered locus">Dtox_0929</name>
</gene>
<dbReference type="InterPro" id="IPR050559">
    <property type="entry name" value="P-Pant_transferase_sf"/>
</dbReference>
<dbReference type="Gene3D" id="3.90.470.20">
    <property type="entry name" value="4'-phosphopantetheinyl transferase domain"/>
    <property type="match status" value="2"/>
</dbReference>
<dbReference type="InterPro" id="IPR008278">
    <property type="entry name" value="4-PPantetheinyl_Trfase_dom"/>
</dbReference>
<feature type="domain" description="4'-phosphopantetheinyl transferase N-terminal" evidence="7">
    <location>
        <begin position="83"/>
        <end position="166"/>
    </location>
</feature>
<dbReference type="PANTHER" id="PTHR12215">
    <property type="entry name" value="PHOSPHOPANTETHEINE TRANSFERASE"/>
    <property type="match status" value="1"/>
</dbReference>
<dbReference type="GO" id="GO:0000287">
    <property type="term" value="F:magnesium ion binding"/>
    <property type="evidence" value="ECO:0007669"/>
    <property type="project" value="InterPro"/>
</dbReference>
<organism evidence="8 9">
    <name type="scientific">Desulfofarcimen acetoxidans (strain ATCC 49208 / DSM 771 / KCTC 5769 / VKM B-1644 / 5575)</name>
    <name type="common">Desulfotomaculum acetoxidans</name>
    <dbReference type="NCBI Taxonomy" id="485916"/>
    <lineage>
        <taxon>Bacteria</taxon>
        <taxon>Bacillati</taxon>
        <taxon>Bacillota</taxon>
        <taxon>Clostridia</taxon>
        <taxon>Eubacteriales</taxon>
        <taxon>Peptococcaceae</taxon>
        <taxon>Desulfofarcimen</taxon>
    </lineage>
</organism>
<keyword evidence="5" id="KW-0460">Magnesium</keyword>
<evidence type="ECO:0000259" key="6">
    <source>
        <dbReference type="Pfam" id="PF01648"/>
    </source>
</evidence>
<proteinExistence type="inferred from homology"/>
<evidence type="ECO:0000313" key="9">
    <source>
        <dbReference type="Proteomes" id="UP000002217"/>
    </source>
</evidence>
<evidence type="ECO:0000313" key="8">
    <source>
        <dbReference type="EMBL" id="ACV61822.1"/>
    </source>
</evidence>
<dbReference type="RefSeq" id="WP_015756537.1">
    <property type="nucleotide sequence ID" value="NC_013216.1"/>
</dbReference>
<dbReference type="KEGG" id="dae:Dtox_0929"/>
<dbReference type="InterPro" id="IPR037143">
    <property type="entry name" value="4-PPantetheinyl_Trfase_dom_sf"/>
</dbReference>
<comment type="cofactor">
    <cofactor evidence="1">
        <name>Mg(2+)</name>
        <dbReference type="ChEBI" id="CHEBI:18420"/>
    </cofactor>
</comment>
<evidence type="ECO:0000256" key="3">
    <source>
        <dbReference type="ARBA" id="ARBA00022679"/>
    </source>
</evidence>
<accession>C8W355</accession>
<reference evidence="8 9" key="1">
    <citation type="journal article" date="2009" name="Stand. Genomic Sci.">
        <title>Complete genome sequence of Desulfotomaculum acetoxidans type strain (5575).</title>
        <authorList>
            <person name="Spring S."/>
            <person name="Lapidus A."/>
            <person name="Schroder M."/>
            <person name="Gleim D."/>
            <person name="Sims D."/>
            <person name="Meincke L."/>
            <person name="Glavina Del Rio T."/>
            <person name="Tice H."/>
            <person name="Copeland A."/>
            <person name="Cheng J.F."/>
            <person name="Lucas S."/>
            <person name="Chen F."/>
            <person name="Nolan M."/>
            <person name="Bruce D."/>
            <person name="Goodwin L."/>
            <person name="Pitluck S."/>
            <person name="Ivanova N."/>
            <person name="Mavromatis K."/>
            <person name="Mikhailova N."/>
            <person name="Pati A."/>
            <person name="Chen A."/>
            <person name="Palaniappan K."/>
            <person name="Land M."/>
            <person name="Hauser L."/>
            <person name="Chang Y.J."/>
            <person name="Jeffries C.D."/>
            <person name="Chain P."/>
            <person name="Saunders E."/>
            <person name="Brettin T."/>
            <person name="Detter J.C."/>
            <person name="Goker M."/>
            <person name="Bristow J."/>
            <person name="Eisen J.A."/>
            <person name="Markowitz V."/>
            <person name="Hugenholtz P."/>
            <person name="Kyrpides N.C."/>
            <person name="Klenk H.P."/>
            <person name="Han C."/>
        </authorList>
    </citation>
    <scope>NUCLEOTIDE SEQUENCE [LARGE SCALE GENOMIC DNA]</scope>
    <source>
        <strain evidence="9">ATCC 49208 / DSM 771 / VKM B-1644</strain>
    </source>
</reference>
<evidence type="ECO:0000256" key="1">
    <source>
        <dbReference type="ARBA" id="ARBA00001946"/>
    </source>
</evidence>
<dbReference type="AlphaFoldDB" id="C8W355"/>
<dbReference type="Pfam" id="PF22624">
    <property type="entry name" value="AASDHPPT_N"/>
    <property type="match status" value="1"/>
</dbReference>
<evidence type="ECO:0000256" key="4">
    <source>
        <dbReference type="ARBA" id="ARBA00022723"/>
    </source>
</evidence>
<dbReference type="OrthoDB" id="9808281at2"/>
<evidence type="ECO:0000256" key="2">
    <source>
        <dbReference type="ARBA" id="ARBA00010990"/>
    </source>
</evidence>
<keyword evidence="3 8" id="KW-0808">Transferase</keyword>
<dbReference type="eggNOG" id="COG2091">
    <property type="taxonomic scope" value="Bacteria"/>
</dbReference>
<feature type="domain" description="4'-phosphopantetheinyl transferase" evidence="6">
    <location>
        <begin position="169"/>
        <end position="270"/>
    </location>
</feature>
<comment type="similarity">
    <text evidence="2">Belongs to the P-Pant transferase superfamily. Gsp/Sfp/HetI/AcpT family.</text>
</comment>
<dbReference type="HOGENOM" id="CLU_057011_6_2_9"/>
<dbReference type="Proteomes" id="UP000002217">
    <property type="component" value="Chromosome"/>
</dbReference>
<sequence>MFAGNYVNTIFYYWCGWPADPELLLGGIGAPLVRDRRFADAKAALGKETKSPYTRSGLEYTEMRWEMRVYAAKLTAGVSDFDLDRIASRLTPERQERIRKFVSKEDARRSVLAELMLRQIILESLGLSGKEISFGANSYGKPFLVGIGDFHFNLSHSGEWVVCVTDNAPVGIDIEMIRPVEYNIARKFFLPAEYGDLMAKNEAERLHYFFSLWTLKESYIKARGEGFARPLDSFSIRIDEGGNVRLETEDMPGGWFFKRYGIDYRYKMAVCAAHGGLPEAVIVQDWHDYLGTAF</sequence>
<dbReference type="GO" id="GO:0008897">
    <property type="term" value="F:holo-[acyl-carrier-protein] synthase activity"/>
    <property type="evidence" value="ECO:0007669"/>
    <property type="project" value="InterPro"/>
</dbReference>
<dbReference type="InterPro" id="IPR055066">
    <property type="entry name" value="AASDHPPT_N"/>
</dbReference>
<dbReference type="EMBL" id="CP001720">
    <property type="protein sequence ID" value="ACV61822.1"/>
    <property type="molecule type" value="Genomic_DNA"/>
</dbReference>
<dbReference type="NCBIfam" id="TIGR00556">
    <property type="entry name" value="pantethn_trn"/>
    <property type="match status" value="1"/>
</dbReference>
<dbReference type="PANTHER" id="PTHR12215:SF10">
    <property type="entry name" value="L-AMINOADIPATE-SEMIALDEHYDE DEHYDROGENASE-PHOSPHOPANTETHEINYL TRANSFERASE"/>
    <property type="match status" value="1"/>
</dbReference>
<name>C8W355_DESAS</name>
<keyword evidence="4" id="KW-0479">Metal-binding</keyword>
<dbReference type="GO" id="GO:0005829">
    <property type="term" value="C:cytosol"/>
    <property type="evidence" value="ECO:0007669"/>
    <property type="project" value="TreeGrafter"/>
</dbReference>
<protein>
    <submittedName>
        <fullName evidence="8">4'-phosphopantetheinyl transferase</fullName>
    </submittedName>
</protein>
<dbReference type="GO" id="GO:0006633">
    <property type="term" value="P:fatty acid biosynthetic process"/>
    <property type="evidence" value="ECO:0007669"/>
    <property type="project" value="InterPro"/>
</dbReference>
<dbReference type="Pfam" id="PF01648">
    <property type="entry name" value="ACPS"/>
    <property type="match status" value="1"/>
</dbReference>